<dbReference type="GO" id="GO:0001730">
    <property type="term" value="F:2'-5'-oligoadenylate synthetase activity"/>
    <property type="evidence" value="ECO:0007669"/>
    <property type="project" value="TreeGrafter"/>
</dbReference>
<reference evidence="2 3" key="1">
    <citation type="journal article" date="2020" name="Nature">
        <title>Six reference-quality genomes reveal evolution of bat adaptations.</title>
        <authorList>
            <person name="Jebb D."/>
            <person name="Huang Z."/>
            <person name="Pippel M."/>
            <person name="Hughes G.M."/>
            <person name="Lavrichenko K."/>
            <person name="Devanna P."/>
            <person name="Winkler S."/>
            <person name="Jermiin L.S."/>
            <person name="Skirmuntt E.C."/>
            <person name="Katzourakis A."/>
            <person name="Burkitt-Gray L."/>
            <person name="Ray D.A."/>
            <person name="Sullivan K.A.M."/>
            <person name="Roscito J.G."/>
            <person name="Kirilenko B.M."/>
            <person name="Davalos L.M."/>
            <person name="Corthals A.P."/>
            <person name="Power M.L."/>
            <person name="Jones G."/>
            <person name="Ransome R.D."/>
            <person name="Dechmann D.K.N."/>
            <person name="Locatelli A.G."/>
            <person name="Puechmaille S.J."/>
            <person name="Fedrigo O."/>
            <person name="Jarvis E.D."/>
            <person name="Hiller M."/>
            <person name="Vernes S.C."/>
            <person name="Myers E.W."/>
            <person name="Teeling E.C."/>
        </authorList>
    </citation>
    <scope>NUCLEOTIDE SEQUENCE [LARGE SCALE GENOMIC DNA]</scope>
    <source>
        <strain evidence="2">MRouAeg1</strain>
        <tissue evidence="2">Muscle</tissue>
    </source>
</reference>
<dbReference type="GO" id="GO:0003725">
    <property type="term" value="F:double-stranded RNA binding"/>
    <property type="evidence" value="ECO:0007669"/>
    <property type="project" value="TreeGrafter"/>
</dbReference>
<protein>
    <submittedName>
        <fullName evidence="2">2'-5'-oligoadenylate synthetase 1</fullName>
    </submittedName>
</protein>
<dbReference type="EMBL" id="JACASE010000005">
    <property type="protein sequence ID" value="KAF6466750.1"/>
    <property type="molecule type" value="Genomic_DNA"/>
</dbReference>
<comment type="caution">
    <text evidence="2">The sequence shown here is derived from an EMBL/GenBank/DDBJ whole genome shotgun (WGS) entry which is preliminary data.</text>
</comment>
<dbReference type="GO" id="GO:0005829">
    <property type="term" value="C:cytosol"/>
    <property type="evidence" value="ECO:0007669"/>
    <property type="project" value="TreeGrafter"/>
</dbReference>
<accession>A0A7J8H3S4</accession>
<dbReference type="GO" id="GO:0045071">
    <property type="term" value="P:negative regulation of viral genome replication"/>
    <property type="evidence" value="ECO:0007669"/>
    <property type="project" value="TreeGrafter"/>
</dbReference>
<gene>
    <name evidence="2" type="ORF">HJG63_014528</name>
</gene>
<keyword evidence="3" id="KW-1185">Reference proteome</keyword>
<evidence type="ECO:0000313" key="3">
    <source>
        <dbReference type="Proteomes" id="UP000593571"/>
    </source>
</evidence>
<sequence>MDLSKIPARDLDKFIEKYLLPDTRFREEVRQAINIICAFLKEMCFLQAADPVRVSKVVKVRCQEATFLTPKSPKATGLTPKSTSSSSKSVKSWGRRASSPPASRSCSEAS</sequence>
<dbReference type="GO" id="GO:0051607">
    <property type="term" value="P:defense response to virus"/>
    <property type="evidence" value="ECO:0007669"/>
    <property type="project" value="TreeGrafter"/>
</dbReference>
<name>A0A7J8H3S4_ROUAE</name>
<proteinExistence type="predicted"/>
<feature type="compositionally biased region" description="Low complexity" evidence="1">
    <location>
        <begin position="81"/>
        <end position="110"/>
    </location>
</feature>
<dbReference type="PANTHER" id="PTHR11258">
    <property type="entry name" value="2-5 OLIGOADENYLATE SYNTHETASE"/>
    <property type="match status" value="1"/>
</dbReference>
<dbReference type="PANTHER" id="PTHR11258:SF13">
    <property type="entry name" value="2'-5'-OLIGOADENYLATE SYNTHASE 1"/>
    <property type="match status" value="1"/>
</dbReference>
<dbReference type="GO" id="GO:0016020">
    <property type="term" value="C:membrane"/>
    <property type="evidence" value="ECO:0007669"/>
    <property type="project" value="TreeGrafter"/>
</dbReference>
<dbReference type="InterPro" id="IPR043519">
    <property type="entry name" value="NT_sf"/>
</dbReference>
<dbReference type="SUPFAM" id="SSF81301">
    <property type="entry name" value="Nucleotidyltransferase"/>
    <property type="match status" value="1"/>
</dbReference>
<dbReference type="Proteomes" id="UP000593571">
    <property type="component" value="Unassembled WGS sequence"/>
</dbReference>
<dbReference type="Gene3D" id="3.30.460.10">
    <property type="entry name" value="Beta Polymerase, domain 2"/>
    <property type="match status" value="1"/>
</dbReference>
<dbReference type="PROSITE" id="PS50152">
    <property type="entry name" value="25A_SYNTH_3"/>
    <property type="match status" value="1"/>
</dbReference>
<dbReference type="AlphaFoldDB" id="A0A7J8H3S4"/>
<evidence type="ECO:0000313" key="2">
    <source>
        <dbReference type="EMBL" id="KAF6466750.1"/>
    </source>
</evidence>
<feature type="region of interest" description="Disordered" evidence="1">
    <location>
        <begin position="70"/>
        <end position="110"/>
    </location>
</feature>
<dbReference type="GO" id="GO:0005654">
    <property type="term" value="C:nucleoplasm"/>
    <property type="evidence" value="ECO:0007669"/>
    <property type="project" value="TreeGrafter"/>
</dbReference>
<organism evidence="2 3">
    <name type="scientific">Rousettus aegyptiacus</name>
    <name type="common">Egyptian fruit bat</name>
    <name type="synonym">Pteropus aegyptiacus</name>
    <dbReference type="NCBI Taxonomy" id="9407"/>
    <lineage>
        <taxon>Eukaryota</taxon>
        <taxon>Metazoa</taxon>
        <taxon>Chordata</taxon>
        <taxon>Craniata</taxon>
        <taxon>Vertebrata</taxon>
        <taxon>Euteleostomi</taxon>
        <taxon>Mammalia</taxon>
        <taxon>Eutheria</taxon>
        <taxon>Laurasiatheria</taxon>
        <taxon>Chiroptera</taxon>
        <taxon>Yinpterochiroptera</taxon>
        <taxon>Pteropodoidea</taxon>
        <taxon>Pteropodidae</taxon>
        <taxon>Rousettinae</taxon>
        <taxon>Rousettus</taxon>
    </lineage>
</organism>
<evidence type="ECO:0000256" key="1">
    <source>
        <dbReference type="SAM" id="MobiDB-lite"/>
    </source>
</evidence>